<dbReference type="InterPro" id="IPR014284">
    <property type="entry name" value="RNA_pol_sigma-70_dom"/>
</dbReference>
<keyword evidence="2" id="KW-0805">Transcription regulation</keyword>
<dbReference type="NCBIfam" id="TIGR02999">
    <property type="entry name" value="Sig-70_X6"/>
    <property type="match status" value="1"/>
</dbReference>
<dbReference type="KEGG" id="uli:ETAA1_38980"/>
<dbReference type="NCBIfam" id="TIGR02937">
    <property type="entry name" value="sigma70-ECF"/>
    <property type="match status" value="1"/>
</dbReference>
<dbReference type="InterPro" id="IPR053812">
    <property type="entry name" value="HTH_Sigma70_ECF-like"/>
</dbReference>
<organism evidence="6 7">
    <name type="scientific">Urbifossiella limnaea</name>
    <dbReference type="NCBI Taxonomy" id="2528023"/>
    <lineage>
        <taxon>Bacteria</taxon>
        <taxon>Pseudomonadati</taxon>
        <taxon>Planctomycetota</taxon>
        <taxon>Planctomycetia</taxon>
        <taxon>Gemmatales</taxon>
        <taxon>Gemmataceae</taxon>
        <taxon>Urbifossiella</taxon>
    </lineage>
</organism>
<proteinExistence type="inferred from homology"/>
<evidence type="ECO:0000313" key="7">
    <source>
        <dbReference type="Proteomes" id="UP000319576"/>
    </source>
</evidence>
<dbReference type="SUPFAM" id="SSF88946">
    <property type="entry name" value="Sigma2 domain of RNA polymerase sigma factors"/>
    <property type="match status" value="1"/>
</dbReference>
<dbReference type="SUPFAM" id="SSF88659">
    <property type="entry name" value="Sigma3 and sigma4 domains of RNA polymerase sigma factors"/>
    <property type="match status" value="1"/>
</dbReference>
<evidence type="ECO:0000256" key="4">
    <source>
        <dbReference type="ARBA" id="ARBA00023163"/>
    </source>
</evidence>
<comment type="similarity">
    <text evidence="1">Belongs to the sigma-70 factor family. ECF subfamily.</text>
</comment>
<dbReference type="InterPro" id="IPR013324">
    <property type="entry name" value="RNA_pol_sigma_r3/r4-like"/>
</dbReference>
<dbReference type="OrthoDB" id="278371at2"/>
<evidence type="ECO:0000256" key="1">
    <source>
        <dbReference type="ARBA" id="ARBA00010641"/>
    </source>
</evidence>
<evidence type="ECO:0000259" key="5">
    <source>
        <dbReference type="Pfam" id="PF07638"/>
    </source>
</evidence>
<dbReference type="InterPro" id="IPR039425">
    <property type="entry name" value="RNA_pol_sigma-70-like"/>
</dbReference>
<dbReference type="GO" id="GO:0016987">
    <property type="term" value="F:sigma factor activity"/>
    <property type="evidence" value="ECO:0007669"/>
    <property type="project" value="UniProtKB-KW"/>
</dbReference>
<dbReference type="Proteomes" id="UP000319576">
    <property type="component" value="Chromosome"/>
</dbReference>
<dbReference type="Gene3D" id="1.10.1740.10">
    <property type="match status" value="1"/>
</dbReference>
<dbReference type="Pfam" id="PF07638">
    <property type="entry name" value="Sigma70_ECF"/>
    <property type="match status" value="1"/>
</dbReference>
<evidence type="ECO:0000313" key="6">
    <source>
        <dbReference type="EMBL" id="QDU21925.1"/>
    </source>
</evidence>
<dbReference type="InterPro" id="IPR013325">
    <property type="entry name" value="RNA_pol_sigma_r2"/>
</dbReference>
<dbReference type="RefSeq" id="WP_145241239.1">
    <property type="nucleotide sequence ID" value="NZ_CP036273.1"/>
</dbReference>
<sequence length="191" mass="20602">MSDVTRLLEAAQAGDRQAAAELLPLVYDELRRLAAARMAAEAPGHTLDATALVHEAYLRLVGGENRPTWEHRRQFVAAAAEAMRRILVDHARRARAEKRGGDRGRVPIDGLPAAATDPTDWAEVDDALGRLAALDAGAAAVVRLKVFGGASVEEAADLLGVSRATAYRDWAFARAWLRDALGRSEQISEKS</sequence>
<evidence type="ECO:0000256" key="2">
    <source>
        <dbReference type="ARBA" id="ARBA00023015"/>
    </source>
</evidence>
<accession>A0A517XWP7</accession>
<dbReference type="Gene3D" id="1.10.10.10">
    <property type="entry name" value="Winged helix-like DNA-binding domain superfamily/Winged helix DNA-binding domain"/>
    <property type="match status" value="1"/>
</dbReference>
<dbReference type="InterPro" id="IPR011517">
    <property type="entry name" value="RNA_pol_sigma70_ECF-like"/>
</dbReference>
<dbReference type="GO" id="GO:0006352">
    <property type="term" value="P:DNA-templated transcription initiation"/>
    <property type="evidence" value="ECO:0007669"/>
    <property type="project" value="InterPro"/>
</dbReference>
<dbReference type="PANTHER" id="PTHR43133:SF39">
    <property type="entry name" value="SIMILAR TO RNA POLYMERASE SIGMA-E FACTOR"/>
    <property type="match status" value="1"/>
</dbReference>
<keyword evidence="7" id="KW-1185">Reference proteome</keyword>
<dbReference type="EMBL" id="CP036273">
    <property type="protein sequence ID" value="QDU21925.1"/>
    <property type="molecule type" value="Genomic_DNA"/>
</dbReference>
<name>A0A517XWP7_9BACT</name>
<evidence type="ECO:0000256" key="3">
    <source>
        <dbReference type="ARBA" id="ARBA00023082"/>
    </source>
</evidence>
<dbReference type="PANTHER" id="PTHR43133">
    <property type="entry name" value="RNA POLYMERASE ECF-TYPE SIGMA FACTO"/>
    <property type="match status" value="1"/>
</dbReference>
<keyword evidence="3" id="KW-0731">Sigma factor</keyword>
<keyword evidence="4" id="KW-0804">Transcription</keyword>
<reference evidence="6 7" key="1">
    <citation type="submission" date="2019-02" db="EMBL/GenBank/DDBJ databases">
        <title>Deep-cultivation of Planctomycetes and their phenomic and genomic characterization uncovers novel biology.</title>
        <authorList>
            <person name="Wiegand S."/>
            <person name="Jogler M."/>
            <person name="Boedeker C."/>
            <person name="Pinto D."/>
            <person name="Vollmers J."/>
            <person name="Rivas-Marin E."/>
            <person name="Kohn T."/>
            <person name="Peeters S.H."/>
            <person name="Heuer A."/>
            <person name="Rast P."/>
            <person name="Oberbeckmann S."/>
            <person name="Bunk B."/>
            <person name="Jeske O."/>
            <person name="Meyerdierks A."/>
            <person name="Storesund J.E."/>
            <person name="Kallscheuer N."/>
            <person name="Luecker S."/>
            <person name="Lage O.M."/>
            <person name="Pohl T."/>
            <person name="Merkel B.J."/>
            <person name="Hornburger P."/>
            <person name="Mueller R.-W."/>
            <person name="Bruemmer F."/>
            <person name="Labrenz M."/>
            <person name="Spormann A.M."/>
            <person name="Op den Camp H."/>
            <person name="Overmann J."/>
            <person name="Amann R."/>
            <person name="Jetten M.S.M."/>
            <person name="Mascher T."/>
            <person name="Medema M.H."/>
            <person name="Devos D.P."/>
            <person name="Kaster A.-K."/>
            <person name="Ovreas L."/>
            <person name="Rohde M."/>
            <person name="Galperin M.Y."/>
            <person name="Jogler C."/>
        </authorList>
    </citation>
    <scope>NUCLEOTIDE SEQUENCE [LARGE SCALE GENOMIC DNA]</scope>
    <source>
        <strain evidence="6 7">ETA_A1</strain>
    </source>
</reference>
<feature type="domain" description="RNA polymerase sigma-70 ECF-like HTH" evidence="5">
    <location>
        <begin position="1"/>
        <end position="181"/>
    </location>
</feature>
<protein>
    <submittedName>
        <fullName evidence="6">RNA polymerase sigma factor</fullName>
    </submittedName>
</protein>
<gene>
    <name evidence="6" type="ORF">ETAA1_38980</name>
</gene>
<dbReference type="InterPro" id="IPR036388">
    <property type="entry name" value="WH-like_DNA-bd_sf"/>
</dbReference>
<dbReference type="AlphaFoldDB" id="A0A517XWP7"/>